<accession>A0ABN8N4D3</accession>
<evidence type="ECO:0000256" key="1">
    <source>
        <dbReference type="SAM" id="MobiDB-lite"/>
    </source>
</evidence>
<dbReference type="EMBL" id="CALNXI010000739">
    <property type="protein sequence ID" value="CAH3042848.1"/>
    <property type="molecule type" value="Genomic_DNA"/>
</dbReference>
<proteinExistence type="predicted"/>
<feature type="region of interest" description="Disordered" evidence="1">
    <location>
        <begin position="117"/>
        <end position="137"/>
    </location>
</feature>
<comment type="caution">
    <text evidence="2">The sequence shown here is derived from an EMBL/GenBank/DDBJ whole genome shotgun (WGS) entry which is preliminary data.</text>
</comment>
<dbReference type="Proteomes" id="UP001159427">
    <property type="component" value="Unassembled WGS sequence"/>
</dbReference>
<reference evidence="2 3" key="1">
    <citation type="submission" date="2022-05" db="EMBL/GenBank/DDBJ databases">
        <authorList>
            <consortium name="Genoscope - CEA"/>
            <person name="William W."/>
        </authorList>
    </citation>
    <scope>NUCLEOTIDE SEQUENCE [LARGE SCALE GENOMIC DNA]</scope>
</reference>
<organism evidence="2 3">
    <name type="scientific">Porites evermanni</name>
    <dbReference type="NCBI Taxonomy" id="104178"/>
    <lineage>
        <taxon>Eukaryota</taxon>
        <taxon>Metazoa</taxon>
        <taxon>Cnidaria</taxon>
        <taxon>Anthozoa</taxon>
        <taxon>Hexacorallia</taxon>
        <taxon>Scleractinia</taxon>
        <taxon>Fungiina</taxon>
        <taxon>Poritidae</taxon>
        <taxon>Porites</taxon>
    </lineage>
</organism>
<evidence type="ECO:0008006" key="4">
    <source>
        <dbReference type="Google" id="ProtNLM"/>
    </source>
</evidence>
<keyword evidence="3" id="KW-1185">Reference proteome</keyword>
<evidence type="ECO:0000313" key="2">
    <source>
        <dbReference type="EMBL" id="CAH3042848.1"/>
    </source>
</evidence>
<protein>
    <recommendedName>
        <fullName evidence="4">Maturase K</fullName>
    </recommendedName>
</protein>
<gene>
    <name evidence="2" type="ORF">PEVE_00040461</name>
</gene>
<evidence type="ECO:0000313" key="3">
    <source>
        <dbReference type="Proteomes" id="UP001159427"/>
    </source>
</evidence>
<name>A0ABN8N4D3_9CNID</name>
<sequence length="137" mass="16131">MFAKSHRDLREITNVAEFLARSLLSRRKLFHIGVTSFVSQKYLSSRANLRDITNLAEFLARSRRYLVYLAATAETLPILPSYWRHLGEISFISPRSQRHYKSRRVLDEISARSRLSRRDLRHEEPQAFQGAKNSRRD</sequence>